<dbReference type="InterPro" id="IPR012967">
    <property type="entry name" value="COMT_dimerisation"/>
</dbReference>
<evidence type="ECO:0000313" key="7">
    <source>
        <dbReference type="Proteomes" id="UP000325598"/>
    </source>
</evidence>
<dbReference type="PROSITE" id="PS51683">
    <property type="entry name" value="SAM_OMT_II"/>
    <property type="match status" value="1"/>
</dbReference>
<evidence type="ECO:0000256" key="2">
    <source>
        <dbReference type="ARBA" id="ARBA00022679"/>
    </source>
</evidence>
<dbReference type="Gene3D" id="1.20.58.1390">
    <property type="match status" value="1"/>
</dbReference>
<dbReference type="PANTHER" id="PTHR43712:SF2">
    <property type="entry name" value="O-METHYLTRANSFERASE CICE"/>
    <property type="match status" value="1"/>
</dbReference>
<keyword evidence="3" id="KW-0949">S-adenosyl-L-methionine</keyword>
<dbReference type="SUPFAM" id="SSF53335">
    <property type="entry name" value="S-adenosyl-L-methionine-dependent methyltransferases"/>
    <property type="match status" value="1"/>
</dbReference>
<organism evidence="6 7">
    <name type="scientific">Streptomyces angustmyceticus</name>
    <dbReference type="NCBI Taxonomy" id="285578"/>
    <lineage>
        <taxon>Bacteria</taxon>
        <taxon>Bacillati</taxon>
        <taxon>Actinomycetota</taxon>
        <taxon>Actinomycetes</taxon>
        <taxon>Kitasatosporales</taxon>
        <taxon>Streptomycetaceae</taxon>
        <taxon>Streptomyces</taxon>
    </lineage>
</organism>
<dbReference type="RefSeq" id="WP_086720172.1">
    <property type="nucleotide sequence ID" value="NZ_BLAG01000007.1"/>
</dbReference>
<dbReference type="PANTHER" id="PTHR43712">
    <property type="entry name" value="PUTATIVE (AFU_ORTHOLOGUE AFUA_4G14580)-RELATED"/>
    <property type="match status" value="1"/>
</dbReference>
<dbReference type="GO" id="GO:0008171">
    <property type="term" value="F:O-methyltransferase activity"/>
    <property type="evidence" value="ECO:0007669"/>
    <property type="project" value="InterPro"/>
</dbReference>
<dbReference type="GeneID" id="96755607"/>
<dbReference type="Proteomes" id="UP000325598">
    <property type="component" value="Unassembled WGS sequence"/>
</dbReference>
<evidence type="ECO:0000256" key="1">
    <source>
        <dbReference type="ARBA" id="ARBA00022603"/>
    </source>
</evidence>
<gene>
    <name evidence="6" type="ORF">San01_25100</name>
</gene>
<reference evidence="6 7" key="1">
    <citation type="submission" date="2019-10" db="EMBL/GenBank/DDBJ databases">
        <title>Whole genome shotgun sequence of Streptomyces angustmyceticus NBRC 3934.</title>
        <authorList>
            <person name="Hosoyama A."/>
            <person name="Ichikawa N."/>
            <person name="Kimura A."/>
            <person name="Kitahashi Y."/>
            <person name="Komaki H."/>
            <person name="Uohara A."/>
        </authorList>
    </citation>
    <scope>NUCLEOTIDE SEQUENCE [LARGE SCALE GENOMIC DNA]</scope>
    <source>
        <strain evidence="6 7">NBRC 3934</strain>
    </source>
</reference>
<name>A0A5J4L780_9ACTN</name>
<comment type="caution">
    <text evidence="6">The sequence shown here is derived from an EMBL/GenBank/DDBJ whole genome shotgun (WGS) entry which is preliminary data.</text>
</comment>
<proteinExistence type="predicted"/>
<feature type="domain" description="O-methyltransferase dimerisation" evidence="5">
    <location>
        <begin position="19"/>
        <end position="83"/>
    </location>
</feature>
<dbReference type="InterPro" id="IPR001077">
    <property type="entry name" value="COMT_C"/>
</dbReference>
<keyword evidence="7" id="KW-1185">Reference proteome</keyword>
<dbReference type="Gene3D" id="3.40.50.150">
    <property type="entry name" value="Vaccinia Virus protein VP39"/>
    <property type="match status" value="1"/>
</dbReference>
<dbReference type="GO" id="GO:0046983">
    <property type="term" value="F:protein dimerization activity"/>
    <property type="evidence" value="ECO:0007669"/>
    <property type="project" value="InterPro"/>
</dbReference>
<protein>
    <submittedName>
        <fullName evidence="6">Methyltransferase</fullName>
    </submittedName>
</protein>
<dbReference type="InterPro" id="IPR036388">
    <property type="entry name" value="WH-like_DNA-bd_sf"/>
</dbReference>
<sequence>MESSQNPADPTIGPHHKAHYDFQFLSAGFQLGLFEALEKEPGITREDLSVRLGLAVQPCRILLLGCTAMGVVRKEGEGYHNTPFLPPLSALPDQESAAYLHRIYRAVDWFCESLKENSNVGLKNEIPGTASTLYGRLAENPELESSFHVLMSSISHLVAEEIAAEIDLSGYRLLLDVGGGAAMNAANLARTWPDLEVTIGDLPSITSLANDKIAELGLTGRVRAVSLDAFHDDFPVGHDSVLFAHFLEIWSPDRIRALLAKASDALPPGGGVFVVTPYQDDRGTGPERSAYLSAYFHTVASGEGMVYTPMEYEEWFGEAGIDPVKRVMLGPDTVVICGRKR</sequence>
<dbReference type="Gene3D" id="1.10.10.10">
    <property type="entry name" value="Winged helix-like DNA-binding domain superfamily/Winged helix DNA-binding domain"/>
    <property type="match status" value="1"/>
</dbReference>
<feature type="domain" description="O-methyltransferase C-terminal" evidence="4">
    <location>
        <begin position="133"/>
        <end position="320"/>
    </location>
</feature>
<evidence type="ECO:0000259" key="4">
    <source>
        <dbReference type="Pfam" id="PF00891"/>
    </source>
</evidence>
<dbReference type="AlphaFoldDB" id="A0A5J4L780"/>
<keyword evidence="2 6" id="KW-0808">Transferase</keyword>
<dbReference type="Pfam" id="PF00891">
    <property type="entry name" value="Methyltransf_2"/>
    <property type="match status" value="1"/>
</dbReference>
<keyword evidence="1 6" id="KW-0489">Methyltransferase</keyword>
<dbReference type="OrthoDB" id="582216at2"/>
<evidence type="ECO:0000256" key="3">
    <source>
        <dbReference type="ARBA" id="ARBA00022691"/>
    </source>
</evidence>
<dbReference type="SUPFAM" id="SSF46785">
    <property type="entry name" value="Winged helix' DNA-binding domain"/>
    <property type="match status" value="1"/>
</dbReference>
<evidence type="ECO:0000313" key="6">
    <source>
        <dbReference type="EMBL" id="GES30023.1"/>
    </source>
</evidence>
<dbReference type="Pfam" id="PF08100">
    <property type="entry name" value="Dimerisation"/>
    <property type="match status" value="1"/>
</dbReference>
<dbReference type="GO" id="GO:0032259">
    <property type="term" value="P:methylation"/>
    <property type="evidence" value="ECO:0007669"/>
    <property type="project" value="UniProtKB-KW"/>
</dbReference>
<accession>A0A5J4L780</accession>
<dbReference type="InterPro" id="IPR036390">
    <property type="entry name" value="WH_DNA-bd_sf"/>
</dbReference>
<dbReference type="EMBL" id="BLAG01000007">
    <property type="protein sequence ID" value="GES30023.1"/>
    <property type="molecule type" value="Genomic_DNA"/>
</dbReference>
<dbReference type="InterPro" id="IPR029063">
    <property type="entry name" value="SAM-dependent_MTases_sf"/>
</dbReference>
<dbReference type="InterPro" id="IPR016461">
    <property type="entry name" value="COMT-like"/>
</dbReference>
<evidence type="ECO:0000259" key="5">
    <source>
        <dbReference type="Pfam" id="PF08100"/>
    </source>
</evidence>